<organism evidence="2 3">
    <name type="scientific">Gossypium harknessii</name>
    <dbReference type="NCBI Taxonomy" id="34285"/>
    <lineage>
        <taxon>Eukaryota</taxon>
        <taxon>Viridiplantae</taxon>
        <taxon>Streptophyta</taxon>
        <taxon>Embryophyta</taxon>
        <taxon>Tracheophyta</taxon>
        <taxon>Spermatophyta</taxon>
        <taxon>Magnoliopsida</taxon>
        <taxon>eudicotyledons</taxon>
        <taxon>Gunneridae</taxon>
        <taxon>Pentapetalae</taxon>
        <taxon>rosids</taxon>
        <taxon>malvids</taxon>
        <taxon>Malvales</taxon>
        <taxon>Malvaceae</taxon>
        <taxon>Malvoideae</taxon>
        <taxon>Gossypium</taxon>
    </lineage>
</organism>
<dbReference type="PANTHER" id="PTHR27006:SF616">
    <property type="entry name" value="CYSTEINE-RICH RECEPTOR-LIKE PROTEIN KINASE 10"/>
    <property type="match status" value="1"/>
</dbReference>
<accession>A0A7J9GRB7</accession>
<sequence length="190" mass="21121">MVPKIADFGMARLFGQDETQGSTSRIVGTHGYMAPEYVFHGQFSVKSDVFSFGVLLLEIISGQRNNSFRYDEQYEYILGFAWRSWREGTALNLVDPTLGDGSRNEIMRCIHIALLCVQEKVAARPTMASVVLMLNSFSTTLAVPAQPAFVMRSNFNFDMSTSSASTSNQSNTELLPLSRNEVSISELSPR</sequence>
<dbReference type="EMBL" id="JABFAD010000006">
    <property type="protein sequence ID" value="MBA0800126.1"/>
    <property type="molecule type" value="Genomic_DNA"/>
</dbReference>
<dbReference type="GO" id="GO:0005524">
    <property type="term" value="F:ATP binding"/>
    <property type="evidence" value="ECO:0007669"/>
    <property type="project" value="InterPro"/>
</dbReference>
<dbReference type="OrthoDB" id="999903at2759"/>
<reference evidence="2 3" key="1">
    <citation type="journal article" date="2019" name="Genome Biol. Evol.">
        <title>Insights into the evolution of the New World diploid cottons (Gossypium, subgenus Houzingenia) based on genome sequencing.</title>
        <authorList>
            <person name="Grover C.E."/>
            <person name="Arick M.A. 2nd"/>
            <person name="Thrash A."/>
            <person name="Conover J.L."/>
            <person name="Sanders W.S."/>
            <person name="Peterson D.G."/>
            <person name="Frelichowski J.E."/>
            <person name="Scheffler J.A."/>
            <person name="Scheffler B.E."/>
            <person name="Wendel J.F."/>
        </authorList>
    </citation>
    <scope>NUCLEOTIDE SEQUENCE [LARGE SCALE GENOMIC DNA]</scope>
    <source>
        <strain evidence="2">0</strain>
        <tissue evidence="2">Leaf</tissue>
    </source>
</reference>
<evidence type="ECO:0000259" key="1">
    <source>
        <dbReference type="PROSITE" id="PS50011"/>
    </source>
</evidence>
<dbReference type="PANTHER" id="PTHR27006">
    <property type="entry name" value="PROMASTIGOTE SURFACE ANTIGEN PROTEIN PSA"/>
    <property type="match status" value="1"/>
</dbReference>
<evidence type="ECO:0000313" key="3">
    <source>
        <dbReference type="Proteomes" id="UP000593560"/>
    </source>
</evidence>
<dbReference type="InterPro" id="IPR001245">
    <property type="entry name" value="Ser-Thr/Tyr_kinase_cat_dom"/>
</dbReference>
<proteinExistence type="predicted"/>
<dbReference type="InterPro" id="IPR000719">
    <property type="entry name" value="Prot_kinase_dom"/>
</dbReference>
<dbReference type="SUPFAM" id="SSF56112">
    <property type="entry name" value="Protein kinase-like (PK-like)"/>
    <property type="match status" value="1"/>
</dbReference>
<name>A0A7J9GRB7_9ROSI</name>
<dbReference type="Gene3D" id="1.10.510.10">
    <property type="entry name" value="Transferase(Phosphotransferase) domain 1"/>
    <property type="match status" value="1"/>
</dbReference>
<dbReference type="PROSITE" id="PS50011">
    <property type="entry name" value="PROTEIN_KINASE_DOM"/>
    <property type="match status" value="1"/>
</dbReference>
<feature type="domain" description="Protein kinase" evidence="1">
    <location>
        <begin position="1"/>
        <end position="138"/>
    </location>
</feature>
<protein>
    <recommendedName>
        <fullName evidence="1">Protein kinase domain-containing protein</fullName>
    </recommendedName>
</protein>
<dbReference type="Pfam" id="PF07714">
    <property type="entry name" value="PK_Tyr_Ser-Thr"/>
    <property type="match status" value="1"/>
</dbReference>
<dbReference type="InterPro" id="IPR011009">
    <property type="entry name" value="Kinase-like_dom_sf"/>
</dbReference>
<dbReference type="FunFam" id="1.10.510.10:FF:001722">
    <property type="entry name" value="G-type lectin S-receptor-like serine/threonine-protein kinase B120"/>
    <property type="match status" value="1"/>
</dbReference>
<dbReference type="AlphaFoldDB" id="A0A7J9GRB7"/>
<dbReference type="GO" id="GO:0004672">
    <property type="term" value="F:protein kinase activity"/>
    <property type="evidence" value="ECO:0007669"/>
    <property type="project" value="InterPro"/>
</dbReference>
<evidence type="ECO:0000313" key="2">
    <source>
        <dbReference type="EMBL" id="MBA0800126.1"/>
    </source>
</evidence>
<dbReference type="Proteomes" id="UP000593560">
    <property type="component" value="Unassembled WGS sequence"/>
</dbReference>
<gene>
    <name evidence="2" type="ORF">Gohar_010579</name>
</gene>
<comment type="caution">
    <text evidence="2">The sequence shown here is derived from an EMBL/GenBank/DDBJ whole genome shotgun (WGS) entry which is preliminary data.</text>
</comment>
<keyword evidence="3" id="KW-1185">Reference proteome</keyword>